<protein>
    <submittedName>
        <fullName evidence="2">Uncharacterized protein</fullName>
    </submittedName>
</protein>
<dbReference type="Proteomes" id="UP000799424">
    <property type="component" value="Unassembled WGS sequence"/>
</dbReference>
<dbReference type="EMBL" id="MU006234">
    <property type="protein sequence ID" value="KAF2822531.1"/>
    <property type="molecule type" value="Genomic_DNA"/>
</dbReference>
<keyword evidence="3" id="KW-1185">Reference proteome</keyword>
<organism evidence="2 3">
    <name type="scientific">Ophiobolus disseminans</name>
    <dbReference type="NCBI Taxonomy" id="1469910"/>
    <lineage>
        <taxon>Eukaryota</taxon>
        <taxon>Fungi</taxon>
        <taxon>Dikarya</taxon>
        <taxon>Ascomycota</taxon>
        <taxon>Pezizomycotina</taxon>
        <taxon>Dothideomycetes</taxon>
        <taxon>Pleosporomycetidae</taxon>
        <taxon>Pleosporales</taxon>
        <taxon>Pleosporineae</taxon>
        <taxon>Phaeosphaeriaceae</taxon>
        <taxon>Ophiobolus</taxon>
    </lineage>
</organism>
<accession>A0A6A6ZN46</accession>
<keyword evidence="1" id="KW-0732">Signal</keyword>
<evidence type="ECO:0000313" key="2">
    <source>
        <dbReference type="EMBL" id="KAF2822531.1"/>
    </source>
</evidence>
<name>A0A6A6ZN46_9PLEO</name>
<reference evidence="2" key="1">
    <citation type="journal article" date="2020" name="Stud. Mycol.">
        <title>101 Dothideomycetes genomes: a test case for predicting lifestyles and emergence of pathogens.</title>
        <authorList>
            <person name="Haridas S."/>
            <person name="Albert R."/>
            <person name="Binder M."/>
            <person name="Bloem J."/>
            <person name="Labutti K."/>
            <person name="Salamov A."/>
            <person name="Andreopoulos B."/>
            <person name="Baker S."/>
            <person name="Barry K."/>
            <person name="Bills G."/>
            <person name="Bluhm B."/>
            <person name="Cannon C."/>
            <person name="Castanera R."/>
            <person name="Culley D."/>
            <person name="Daum C."/>
            <person name="Ezra D."/>
            <person name="Gonzalez J."/>
            <person name="Henrissat B."/>
            <person name="Kuo A."/>
            <person name="Liang C."/>
            <person name="Lipzen A."/>
            <person name="Lutzoni F."/>
            <person name="Magnuson J."/>
            <person name="Mondo S."/>
            <person name="Nolan M."/>
            <person name="Ohm R."/>
            <person name="Pangilinan J."/>
            <person name="Park H.-J."/>
            <person name="Ramirez L."/>
            <person name="Alfaro M."/>
            <person name="Sun H."/>
            <person name="Tritt A."/>
            <person name="Yoshinaga Y."/>
            <person name="Zwiers L.-H."/>
            <person name="Turgeon B."/>
            <person name="Goodwin S."/>
            <person name="Spatafora J."/>
            <person name="Crous P."/>
            <person name="Grigoriev I."/>
        </authorList>
    </citation>
    <scope>NUCLEOTIDE SEQUENCE</scope>
    <source>
        <strain evidence="2">CBS 113818</strain>
    </source>
</reference>
<gene>
    <name evidence="2" type="ORF">CC86DRAFT_373024</name>
</gene>
<evidence type="ECO:0000313" key="3">
    <source>
        <dbReference type="Proteomes" id="UP000799424"/>
    </source>
</evidence>
<proteinExistence type="predicted"/>
<evidence type="ECO:0000256" key="1">
    <source>
        <dbReference type="SAM" id="SignalP"/>
    </source>
</evidence>
<feature type="signal peptide" evidence="1">
    <location>
        <begin position="1"/>
        <end position="25"/>
    </location>
</feature>
<dbReference type="AlphaFoldDB" id="A0A6A6ZN46"/>
<feature type="chain" id="PRO_5025400498" evidence="1">
    <location>
        <begin position="26"/>
        <end position="59"/>
    </location>
</feature>
<sequence length="59" mass="6256">MNLKPDASKALFALHLVLSIPTVLPSNLPSGVHPVPPVPIGCPQASLTPEEMGASFRRR</sequence>